<dbReference type="Proteomes" id="UP000094444">
    <property type="component" value="Unassembled WGS sequence"/>
</dbReference>
<dbReference type="InterPro" id="IPR038883">
    <property type="entry name" value="AN11006-like"/>
</dbReference>
<dbReference type="EMBL" id="MAVT02001638">
    <property type="protein sequence ID" value="POS70442.1"/>
    <property type="molecule type" value="Genomic_DNA"/>
</dbReference>
<reference evidence="1" key="1">
    <citation type="submission" date="2017-09" db="EMBL/GenBank/DDBJ databases">
        <title>Polyketide synthases of a Diaporthe helianthi virulent isolate.</title>
        <authorList>
            <person name="Baroncelli R."/>
        </authorList>
    </citation>
    <scope>NUCLEOTIDE SEQUENCE [LARGE SCALE GENOMIC DNA]</scope>
    <source>
        <strain evidence="1">7/96</strain>
    </source>
</reference>
<gene>
    <name evidence="1" type="ORF">DHEL01_v211164</name>
</gene>
<evidence type="ECO:0000313" key="1">
    <source>
        <dbReference type="EMBL" id="POS70442.1"/>
    </source>
</evidence>
<organism evidence="1 2">
    <name type="scientific">Diaporthe helianthi</name>
    <dbReference type="NCBI Taxonomy" id="158607"/>
    <lineage>
        <taxon>Eukaryota</taxon>
        <taxon>Fungi</taxon>
        <taxon>Dikarya</taxon>
        <taxon>Ascomycota</taxon>
        <taxon>Pezizomycotina</taxon>
        <taxon>Sordariomycetes</taxon>
        <taxon>Sordariomycetidae</taxon>
        <taxon>Diaporthales</taxon>
        <taxon>Diaporthaceae</taxon>
        <taxon>Diaporthe</taxon>
    </lineage>
</organism>
<proteinExistence type="predicted"/>
<dbReference type="PANTHER" id="PTHR42085:SF1">
    <property type="entry name" value="F-BOX DOMAIN-CONTAINING PROTEIN"/>
    <property type="match status" value="1"/>
</dbReference>
<protein>
    <recommendedName>
        <fullName evidence="3">F-box domain-containing protein</fullName>
    </recommendedName>
</protein>
<evidence type="ECO:0008006" key="3">
    <source>
        <dbReference type="Google" id="ProtNLM"/>
    </source>
</evidence>
<keyword evidence="2" id="KW-1185">Reference proteome</keyword>
<accession>A0A2P5HJK6</accession>
<dbReference type="PANTHER" id="PTHR42085">
    <property type="entry name" value="F-BOX DOMAIN-CONTAINING PROTEIN"/>
    <property type="match status" value="1"/>
</dbReference>
<dbReference type="OrthoDB" id="5232373at2759"/>
<evidence type="ECO:0000313" key="2">
    <source>
        <dbReference type="Proteomes" id="UP000094444"/>
    </source>
</evidence>
<name>A0A2P5HJK6_DIAHE</name>
<comment type="caution">
    <text evidence="1">The sequence shown here is derived from an EMBL/GenBank/DDBJ whole genome shotgun (WGS) entry which is preliminary data.</text>
</comment>
<dbReference type="AlphaFoldDB" id="A0A2P5HJK6"/>
<dbReference type="InParanoid" id="A0A2P5HJK6"/>
<sequence length="461" mass="52819">MLPAELRKIIWRDLLVTGKVYVSFTSCRLLLAQRGAKIKQRAKTRISGADEKHVEYYGVQSDDAENEGVDMGTYFSPRRCQVRSRTNATVSDDWAEYAAGCMAMKPPVKFRDSYHPRPQLNILLACRQARKEAETIFYKENRFTFCTCNQNHDYNATRDISAAHAACCFLQDRSQANLNDIKHIELHVLHWEVDRGALLNTLEDVHFRQPNIAKFGEMARFIESHMNLQSLSIHVGGGLPEGTLWSRYGQYLPTWAFHPELDQLIQRPLRPDMNPRPGMKLKRLSIRWISPAMSPRVCGKHGAWCFDSTRGKKCCPLASMSLASIGLIKDYRYHFLEKGSQLGLSKIRGGLMFNTTKQTDSMYLVMETDDELQKDGTWKSCLARERASGLNESNVGLLTLASPRWAFEQSCMESISDDFYKSLRRSRTWIRPSREQVTFHLVWLDGIDADVADLPLDCEEF</sequence>